<keyword evidence="5" id="KW-1185">Reference proteome</keyword>
<dbReference type="InterPro" id="IPR057596">
    <property type="entry name" value="RDRP_core"/>
</dbReference>
<organism evidence="4 5">
    <name type="scientific">Cyclostephanos tholiformis</name>
    <dbReference type="NCBI Taxonomy" id="382380"/>
    <lineage>
        <taxon>Eukaryota</taxon>
        <taxon>Sar</taxon>
        <taxon>Stramenopiles</taxon>
        <taxon>Ochrophyta</taxon>
        <taxon>Bacillariophyta</taxon>
        <taxon>Coscinodiscophyceae</taxon>
        <taxon>Thalassiosirophycidae</taxon>
        <taxon>Stephanodiscales</taxon>
        <taxon>Stephanodiscaceae</taxon>
        <taxon>Cyclostephanos</taxon>
    </lineage>
</organism>
<gene>
    <name evidence="4" type="ORF">ACHAXA_001418</name>
</gene>
<evidence type="ECO:0000313" key="5">
    <source>
        <dbReference type="Proteomes" id="UP001530377"/>
    </source>
</evidence>
<comment type="similarity">
    <text evidence="1">Belongs to the RdRP family.</text>
</comment>
<feature type="compositionally biased region" description="Acidic residues" evidence="2">
    <location>
        <begin position="186"/>
        <end position="196"/>
    </location>
</feature>
<keyword evidence="1" id="KW-0548">Nucleotidyltransferase</keyword>
<evidence type="ECO:0000259" key="3">
    <source>
        <dbReference type="Pfam" id="PF05183"/>
    </source>
</evidence>
<evidence type="ECO:0000313" key="4">
    <source>
        <dbReference type="EMBL" id="KAL3806336.1"/>
    </source>
</evidence>
<dbReference type="Pfam" id="PF05183">
    <property type="entry name" value="RdRP"/>
    <property type="match status" value="1"/>
</dbReference>
<name>A0ABD3R8J0_9STRA</name>
<comment type="catalytic activity">
    <reaction evidence="1">
        <text>RNA(n) + a ribonucleoside 5'-triphosphate = RNA(n+1) + diphosphate</text>
        <dbReference type="Rhea" id="RHEA:21248"/>
        <dbReference type="Rhea" id="RHEA-COMP:14527"/>
        <dbReference type="Rhea" id="RHEA-COMP:17342"/>
        <dbReference type="ChEBI" id="CHEBI:33019"/>
        <dbReference type="ChEBI" id="CHEBI:61557"/>
        <dbReference type="ChEBI" id="CHEBI:140395"/>
        <dbReference type="EC" id="2.7.7.48"/>
    </reaction>
</comment>
<feature type="region of interest" description="Disordered" evidence="2">
    <location>
        <begin position="51"/>
        <end position="127"/>
    </location>
</feature>
<dbReference type="Proteomes" id="UP001530377">
    <property type="component" value="Unassembled WGS sequence"/>
</dbReference>
<feature type="compositionally biased region" description="Gly residues" evidence="2">
    <location>
        <begin position="104"/>
        <end position="125"/>
    </location>
</feature>
<sequence length="1037" mass="114639">MKRRRGLGNIMNKAVNNGDVMSTVAAMGDDRGPPSLNEDDIILPDQIMSEVVGTTSSSGPPPPLMGNTSPLPGFLIDLTGNTDDEDDDTSPPHHHPSSVASIVIGGGGGSGTTTGGGGGRSGTYGGFSHVKLGMYANSLRPRKVGTTIAANGNNDYVNDDSSDDEDADDLGGQTVSLSFGIQKDSPDEDDVSDDNGDLFASSESSDDEDADELGGQTVSLSFGMRQDSPDEDDVSDDNGDLFASSDDEDADELGGHTISPSFGMHDGHADEDDDQSRFSEDRDCEWMMVAPTQRPPRMPAAKKKLKKERANTLVTEYKAPPEERYVPEFYYFAHIWGKQMRKVTLTLGEGPPPPVLSKGKYHILASELVTRKGKGFHEDKMGSKYYKSYYLKLSDSGIRKNIESALLSIGDFESLTYEHGPHKTLSRLKLLVSPSCRPPDGAKLFCFHELPPNNFEVIDDNGHLGCGFIHPSYLVQLLGNSQPAQRVFAIQVRIIGPSSVGIAKGMLFVKEDMEEYKIQLPTSMIKVNKSTMTPLHTHVVLNIRQCFPSSTQECMGRLFDNYKDDPTLNMIKALKPPSPDVQRVIRCKGVNEEILQRLQSHASQNPNISTDLENLRVSSVVEAKTAIKHGHFVGVTDPTGHIPPGHVFLTGFRERAPHEVFLTRYPCTEGKDGIVTKVATWRDMPAEAFKFLDGLDYGAVVFSLGVDPMPPTINDGDLDGDLYACIWDPLLLAGMTINANDECLGEILSDDIVGMDLKLGDNDAMVVQKLSNNSYMVVFGPKMNNNKVMTKEEILEGREYISAVVGHRVCRCMSNGKATKSLGFDLTFSSVCSSSEETQWLSAKYILNNYASPPEKLCQYLLENRLLKKSVPPLPKKFVNWVNKHLEGEVLQEVIKHKTKRDGSIEVLCRYSDGDEQWVPMAEAMVDCKRFLGAYAKRKKLFDKPGWEGVSSFWVEEVRDLMCKEVRSHEISNLVPNLNRLWRNAFDELGGNHNDTIIWGRAYKTSLEIEKHDGLIKLPLHLHRILPRDLQKFVEIV</sequence>
<keyword evidence="1" id="KW-0694">RNA-binding</keyword>
<feature type="domain" description="RDRP core" evidence="3">
    <location>
        <begin position="387"/>
        <end position="732"/>
    </location>
</feature>
<feature type="compositionally biased region" description="Acidic residues" evidence="2">
    <location>
        <begin position="157"/>
        <end position="169"/>
    </location>
</feature>
<protein>
    <recommendedName>
        <fullName evidence="1">RNA-dependent RNA polymerase</fullName>
        <ecNumber evidence="1">2.7.7.48</ecNumber>
    </recommendedName>
</protein>
<dbReference type="AlphaFoldDB" id="A0ABD3R8J0"/>
<dbReference type="EC" id="2.7.7.48" evidence="1"/>
<feature type="region of interest" description="Disordered" evidence="2">
    <location>
        <begin position="146"/>
        <end position="279"/>
    </location>
</feature>
<reference evidence="4 5" key="1">
    <citation type="submission" date="2024-10" db="EMBL/GenBank/DDBJ databases">
        <title>Updated reference genomes for cyclostephanoid diatoms.</title>
        <authorList>
            <person name="Roberts W.R."/>
            <person name="Alverson A.J."/>
        </authorList>
    </citation>
    <scope>NUCLEOTIDE SEQUENCE [LARGE SCALE GENOMIC DNA]</scope>
    <source>
        <strain evidence="4 5">AJA228-03</strain>
    </source>
</reference>
<evidence type="ECO:0000256" key="2">
    <source>
        <dbReference type="SAM" id="MobiDB-lite"/>
    </source>
</evidence>
<accession>A0ABD3R8J0</accession>
<evidence type="ECO:0000256" key="1">
    <source>
        <dbReference type="RuleBase" id="RU363098"/>
    </source>
</evidence>
<comment type="caution">
    <text evidence="4">The sequence shown here is derived from an EMBL/GenBank/DDBJ whole genome shotgun (WGS) entry which is preliminary data.</text>
</comment>
<dbReference type="EMBL" id="JALLPB020000831">
    <property type="protein sequence ID" value="KAL3806336.1"/>
    <property type="molecule type" value="Genomic_DNA"/>
</dbReference>
<keyword evidence="1" id="KW-0808">Transferase</keyword>
<dbReference type="GO" id="GO:0003723">
    <property type="term" value="F:RNA binding"/>
    <property type="evidence" value="ECO:0007669"/>
    <property type="project" value="UniProtKB-KW"/>
</dbReference>
<dbReference type="GO" id="GO:0003968">
    <property type="term" value="F:RNA-directed RNA polymerase activity"/>
    <property type="evidence" value="ECO:0007669"/>
    <property type="project" value="UniProtKB-KW"/>
</dbReference>
<feature type="compositionally biased region" description="Acidic residues" evidence="2">
    <location>
        <begin position="229"/>
        <end position="252"/>
    </location>
</feature>
<proteinExistence type="inferred from homology"/>
<keyword evidence="1" id="KW-0696">RNA-directed RNA polymerase</keyword>